<dbReference type="Pfam" id="PF06941">
    <property type="entry name" value="NT5C"/>
    <property type="match status" value="1"/>
</dbReference>
<dbReference type="InterPro" id="IPR023214">
    <property type="entry name" value="HAD_sf"/>
</dbReference>
<dbReference type="SUPFAM" id="SSF56784">
    <property type="entry name" value="HAD-like"/>
    <property type="match status" value="1"/>
</dbReference>
<dbReference type="EMBL" id="JAPEVG010000006">
    <property type="protein sequence ID" value="KAJ8501595.1"/>
    <property type="molecule type" value="Genomic_DNA"/>
</dbReference>
<dbReference type="SUPFAM" id="SSF48264">
    <property type="entry name" value="Cytochrome P450"/>
    <property type="match status" value="1"/>
</dbReference>
<dbReference type="GO" id="GO:0004497">
    <property type="term" value="F:monooxygenase activity"/>
    <property type="evidence" value="ECO:0007669"/>
    <property type="project" value="UniProtKB-KW"/>
</dbReference>
<keyword evidence="8" id="KW-0503">Monooxygenase</keyword>
<comment type="similarity">
    <text evidence="3">Belongs to the cytochrome P450 family.</text>
</comment>
<evidence type="ECO:0000313" key="11">
    <source>
        <dbReference type="EMBL" id="KAJ8501595.1"/>
    </source>
</evidence>
<dbReference type="Proteomes" id="UP001215151">
    <property type="component" value="Unassembled WGS sequence"/>
</dbReference>
<protein>
    <recommendedName>
        <fullName evidence="13">Cytochrome P450</fullName>
    </recommendedName>
</protein>
<dbReference type="PANTHER" id="PTHR24305">
    <property type="entry name" value="CYTOCHROME P450"/>
    <property type="match status" value="1"/>
</dbReference>
<comment type="caution">
    <text evidence="11">The sequence shown here is derived from an EMBL/GenBank/DDBJ whole genome shotgun (WGS) entry which is preliminary data.</text>
</comment>
<evidence type="ECO:0000256" key="10">
    <source>
        <dbReference type="PIRSR" id="PIRSR610708-1"/>
    </source>
</evidence>
<dbReference type="GO" id="GO:0020037">
    <property type="term" value="F:heme binding"/>
    <property type="evidence" value="ECO:0007669"/>
    <property type="project" value="InterPro"/>
</dbReference>
<dbReference type="InterPro" id="IPR036412">
    <property type="entry name" value="HAD-like_sf"/>
</dbReference>
<dbReference type="InterPro" id="IPR001128">
    <property type="entry name" value="Cyt_P450"/>
</dbReference>
<evidence type="ECO:0000256" key="8">
    <source>
        <dbReference type="ARBA" id="ARBA00023033"/>
    </source>
</evidence>
<dbReference type="Gene3D" id="1.10.630.10">
    <property type="entry name" value="Cytochrome P450"/>
    <property type="match status" value="1"/>
</dbReference>
<dbReference type="PRINTS" id="PR00385">
    <property type="entry name" value="P450"/>
</dbReference>
<dbReference type="PRINTS" id="PR00463">
    <property type="entry name" value="EP450I"/>
</dbReference>
<keyword evidence="12" id="KW-1185">Reference proteome</keyword>
<organism evidence="11 12">
    <name type="scientific">Trametes cubensis</name>
    <dbReference type="NCBI Taxonomy" id="1111947"/>
    <lineage>
        <taxon>Eukaryota</taxon>
        <taxon>Fungi</taxon>
        <taxon>Dikarya</taxon>
        <taxon>Basidiomycota</taxon>
        <taxon>Agaricomycotina</taxon>
        <taxon>Agaricomycetes</taxon>
        <taxon>Polyporales</taxon>
        <taxon>Polyporaceae</taxon>
        <taxon>Trametes</taxon>
    </lineage>
</organism>
<evidence type="ECO:0000256" key="2">
    <source>
        <dbReference type="ARBA" id="ARBA00005179"/>
    </source>
</evidence>
<keyword evidence="5 9" id="KW-0479">Metal-binding</keyword>
<evidence type="ECO:0000256" key="1">
    <source>
        <dbReference type="ARBA" id="ARBA00001971"/>
    </source>
</evidence>
<dbReference type="GO" id="GO:0009264">
    <property type="term" value="P:deoxyribonucleotide catabolic process"/>
    <property type="evidence" value="ECO:0007669"/>
    <property type="project" value="InterPro"/>
</dbReference>
<dbReference type="GO" id="GO:0005506">
    <property type="term" value="F:iron ion binding"/>
    <property type="evidence" value="ECO:0007669"/>
    <property type="project" value="InterPro"/>
</dbReference>
<evidence type="ECO:0000256" key="5">
    <source>
        <dbReference type="ARBA" id="ARBA00022723"/>
    </source>
</evidence>
<dbReference type="InterPro" id="IPR050121">
    <property type="entry name" value="Cytochrome_P450_monoxygenase"/>
</dbReference>
<dbReference type="AlphaFoldDB" id="A0AAD7XIK5"/>
<feature type="active site" description="Nucleophile" evidence="10">
    <location>
        <position position="664"/>
    </location>
</feature>
<evidence type="ECO:0000313" key="12">
    <source>
        <dbReference type="Proteomes" id="UP001215151"/>
    </source>
</evidence>
<evidence type="ECO:0000256" key="3">
    <source>
        <dbReference type="ARBA" id="ARBA00010617"/>
    </source>
</evidence>
<dbReference type="GO" id="GO:0008253">
    <property type="term" value="F:5'-nucleotidase activity"/>
    <property type="evidence" value="ECO:0007669"/>
    <property type="project" value="InterPro"/>
</dbReference>
<dbReference type="GO" id="GO:0016705">
    <property type="term" value="F:oxidoreductase activity, acting on paired donors, with incorporation or reduction of molecular oxygen"/>
    <property type="evidence" value="ECO:0007669"/>
    <property type="project" value="InterPro"/>
</dbReference>
<evidence type="ECO:0000256" key="6">
    <source>
        <dbReference type="ARBA" id="ARBA00023002"/>
    </source>
</evidence>
<gene>
    <name evidence="11" type="ORF">ONZ51_g562</name>
</gene>
<reference evidence="11" key="1">
    <citation type="submission" date="2022-11" db="EMBL/GenBank/DDBJ databases">
        <title>Genome Sequence of Cubamyces cubensis.</title>
        <authorList>
            <person name="Buettner E."/>
        </authorList>
    </citation>
    <scope>NUCLEOTIDE SEQUENCE</scope>
    <source>
        <strain evidence="11">MPL-01</strain>
    </source>
</reference>
<dbReference type="Pfam" id="PF00067">
    <property type="entry name" value="p450"/>
    <property type="match status" value="2"/>
</dbReference>
<comment type="pathway">
    <text evidence="2">Secondary metabolite biosynthesis.</text>
</comment>
<accession>A0AAD7XIK5</accession>
<evidence type="ECO:0008006" key="13">
    <source>
        <dbReference type="Google" id="ProtNLM"/>
    </source>
</evidence>
<name>A0AAD7XIK5_9APHY</name>
<feature type="active site" description="Proton donor" evidence="10">
    <location>
        <position position="666"/>
    </location>
</feature>
<comment type="cofactor">
    <cofactor evidence="1 9">
        <name>heme</name>
        <dbReference type="ChEBI" id="CHEBI:30413"/>
    </cofactor>
</comment>
<evidence type="ECO:0000256" key="7">
    <source>
        <dbReference type="ARBA" id="ARBA00023004"/>
    </source>
</evidence>
<keyword evidence="6" id="KW-0560">Oxidoreductase</keyword>
<dbReference type="InterPro" id="IPR002401">
    <property type="entry name" value="Cyt_P450_E_grp-I"/>
</dbReference>
<dbReference type="PANTHER" id="PTHR24305:SF166">
    <property type="entry name" value="CYTOCHROME P450 12A4, MITOCHONDRIAL-RELATED"/>
    <property type="match status" value="1"/>
</dbReference>
<feature type="binding site" description="axial binding residue" evidence="9">
    <location>
        <position position="532"/>
    </location>
    <ligand>
        <name>heme</name>
        <dbReference type="ChEBI" id="CHEBI:30413"/>
    </ligand>
    <ligandPart>
        <name>Fe</name>
        <dbReference type="ChEBI" id="CHEBI:18248"/>
    </ligandPart>
</feature>
<sequence>MALAFLDNMTLPQAVLAALSLYVVWTLVRPFVVRTALDNIPGPPSASLLTGNVTQFMGRHCWVWRDELMDRFGRVAIIRGLFNAKWLITHDPKALHTVFIKEQDIYEEPVLSMRILLGPGLLGTLGEQHRRQRKMLNPVFSTKHLRDMTPLFYEIIHKTRDAIMSRVQAGSQNEKGAAVELDMLSWMGRTTLEVLGQAGLGYSFDPLTQDVADDFATAVKELLYVFRLSRSYSVRHVADLPLTPFSLLLGRLGCAPFDSPQMAKSIVYRLLLPLAVKFGTPSFRRRVLDMIQLPSIQRLKDISDILHARSVLIFNEKKEALARGDDAVKHQIGEGRDIMSILLRENMMASEEDKLQDEELIGQVSTMILAGMDTTANSLARILQLLAERPDAQERLREEITHAIEIEGHGDTLDFDRLLELPYLDAVCRETLRVYPGVASVFRDTTKDTILPLSEPIRGIDGTLMPAIAVPKGTRVVGDIYGCNRNSALWGPDAHEWRPERWIEGLPKAVEDAHVPGVYSNLMTFIGGGRACIGFKFAQVEIKTVLCVLLQHFKFEPTGKPIAWNFAAVQYPTVGKESTFPELPLKLYSDTSLPSYASRPTLGYLTPGTSTMAFNEREAGGEGTYTPGEHSTIGAVTGPKSTAKPGSALDDFVHDLDRPVIAVDMDDVLSQTNEVVAEWHNAAYGTDMKIEDFYYYYYWMNPYWGNPTETVEKVEQFWKTDYIDKAPPVEGAREALTKLKDMGYRLVVVTARQTRELDRSLEWLERNFPGLFDTMICTGQSQETLTDEHELVTKLSKADVCRKIGAKFIVDDSIENALKCIQADPPVPVLLFGDYAWNQRAAHYGDVKKEVSFEEKLKREGGREFWKEEKVVVPEGAPLTRVKSWDEVIQWVEKQRAEGKL</sequence>
<proteinExistence type="inferred from homology"/>
<dbReference type="InterPro" id="IPR010708">
    <property type="entry name" value="5'(3')-deoxyribonucleotidase"/>
</dbReference>
<dbReference type="InterPro" id="IPR036396">
    <property type="entry name" value="Cyt_P450_sf"/>
</dbReference>
<keyword evidence="4 9" id="KW-0349">Heme</keyword>
<keyword evidence="7 9" id="KW-0408">Iron</keyword>
<dbReference type="Gene3D" id="3.40.50.1000">
    <property type="entry name" value="HAD superfamily/HAD-like"/>
    <property type="match status" value="1"/>
</dbReference>
<evidence type="ECO:0000256" key="4">
    <source>
        <dbReference type="ARBA" id="ARBA00022617"/>
    </source>
</evidence>
<evidence type="ECO:0000256" key="9">
    <source>
        <dbReference type="PIRSR" id="PIRSR602401-1"/>
    </source>
</evidence>